<reference evidence="2 3" key="1">
    <citation type="submission" date="2024-06" db="EMBL/GenBank/DDBJ databases">
        <title>Genomic Encyclopedia of Type Strains, Phase IV (KMG-IV): sequencing the most valuable type-strain genomes for metagenomic binning, comparative biology and taxonomic classification.</title>
        <authorList>
            <person name="Goeker M."/>
        </authorList>
    </citation>
    <scope>NUCLEOTIDE SEQUENCE [LARGE SCALE GENOMIC DNA]</scope>
    <source>
        <strain evidence="2 3">DSM 29388</strain>
    </source>
</reference>
<dbReference type="Proteomes" id="UP001549146">
    <property type="component" value="Unassembled WGS sequence"/>
</dbReference>
<dbReference type="RefSeq" id="WP_354510889.1">
    <property type="nucleotide sequence ID" value="NZ_JBEPMO010000029.1"/>
</dbReference>
<dbReference type="PROSITE" id="PS51257">
    <property type="entry name" value="PROKAR_LIPOPROTEIN"/>
    <property type="match status" value="1"/>
</dbReference>
<keyword evidence="3" id="KW-1185">Reference proteome</keyword>
<protein>
    <recommendedName>
        <fullName evidence="1">Tll0287-like domain-containing protein</fullName>
    </recommendedName>
</protein>
<evidence type="ECO:0000259" key="1">
    <source>
        <dbReference type="Pfam" id="PF11845"/>
    </source>
</evidence>
<organism evidence="2 3">
    <name type="scientific">Moheibacter stercoris</name>
    <dbReference type="NCBI Taxonomy" id="1628251"/>
    <lineage>
        <taxon>Bacteria</taxon>
        <taxon>Pseudomonadati</taxon>
        <taxon>Bacteroidota</taxon>
        <taxon>Flavobacteriia</taxon>
        <taxon>Flavobacteriales</taxon>
        <taxon>Weeksellaceae</taxon>
        <taxon>Moheibacter</taxon>
    </lineage>
</organism>
<evidence type="ECO:0000313" key="3">
    <source>
        <dbReference type="Proteomes" id="UP001549146"/>
    </source>
</evidence>
<gene>
    <name evidence="2" type="ORF">ABID46_002669</name>
</gene>
<name>A0ABV2LWY9_9FLAO</name>
<proteinExistence type="predicted"/>
<dbReference type="Pfam" id="PF11845">
    <property type="entry name" value="Tll0287-like"/>
    <property type="match status" value="1"/>
</dbReference>
<dbReference type="EMBL" id="JBEPMO010000029">
    <property type="protein sequence ID" value="MET3733076.1"/>
    <property type="molecule type" value="Genomic_DNA"/>
</dbReference>
<accession>A0ABV2LWY9</accession>
<sequence length="201" mass="23188">MKISDKLFLKEKNLNLRILTLLLLVAVVSCQQNIPRDKDVSILKDKADSIATLSQNVLLQNVAGAIQKGGTEYAVDFCQVEAIPITDSLSKEVQMYIQRITDKNRNPKNNLKTKTDRSIFDEFKRKSELFDTLLIEEKQYVYYKRINLAMPTCLKCHGNPQADIEEKTLKKIQAHYPKDKALEYQIKELRGVWKINISKTK</sequence>
<comment type="caution">
    <text evidence="2">The sequence shown here is derived from an EMBL/GenBank/DDBJ whole genome shotgun (WGS) entry which is preliminary data.</text>
</comment>
<dbReference type="InterPro" id="IPR021796">
    <property type="entry name" value="Tll0287-like_dom"/>
</dbReference>
<feature type="domain" description="Tll0287-like" evidence="1">
    <location>
        <begin position="45"/>
        <end position="197"/>
    </location>
</feature>
<evidence type="ECO:0000313" key="2">
    <source>
        <dbReference type="EMBL" id="MET3733076.1"/>
    </source>
</evidence>